<dbReference type="AlphaFoldDB" id="A0A0B1SA87"/>
<accession>A0A0B1SA87</accession>
<name>A0A0B1SA87_OESDE</name>
<dbReference type="EMBL" id="KN581537">
    <property type="protein sequence ID" value="KHJ82188.1"/>
    <property type="molecule type" value="Genomic_DNA"/>
</dbReference>
<proteinExistence type="predicted"/>
<dbReference type="InterPro" id="IPR053295">
    <property type="entry name" value="Innate_immunity_reg"/>
</dbReference>
<reference evidence="1 2" key="1">
    <citation type="submission" date="2014-03" db="EMBL/GenBank/DDBJ databases">
        <title>Draft genome of the hookworm Oesophagostomum dentatum.</title>
        <authorList>
            <person name="Mitreva M."/>
        </authorList>
    </citation>
    <scope>NUCLEOTIDE SEQUENCE [LARGE SCALE GENOMIC DNA]</scope>
    <source>
        <strain evidence="1 2">OD-Hann</strain>
    </source>
</reference>
<organism evidence="1 2">
    <name type="scientific">Oesophagostomum dentatum</name>
    <name type="common">Nodular worm</name>
    <dbReference type="NCBI Taxonomy" id="61180"/>
    <lineage>
        <taxon>Eukaryota</taxon>
        <taxon>Metazoa</taxon>
        <taxon>Ecdysozoa</taxon>
        <taxon>Nematoda</taxon>
        <taxon>Chromadorea</taxon>
        <taxon>Rhabditida</taxon>
        <taxon>Rhabditina</taxon>
        <taxon>Rhabditomorpha</taxon>
        <taxon>Strongyloidea</taxon>
        <taxon>Strongylidae</taxon>
        <taxon>Oesophagostomum</taxon>
    </lineage>
</organism>
<sequence>MPTLYGSYVLTNPTGHVQFQCQSNYDWFVEVDFATTSIYVTTTAQYGTLGVVTPMNANLNPTVLAKVGRTTLYQIDVNRLPGIYTLTLVSPGDCYAHVYAVGGAKVYYEFASPTVTDPTGSHIDGTYGYPLLGGKVVLFCY</sequence>
<dbReference type="PANTHER" id="PTHR47324:SF1">
    <property type="entry name" value="EGF-LIKE DOMAIN-CONTAINING PROTEIN-RELATED"/>
    <property type="match status" value="1"/>
</dbReference>
<dbReference type="PANTHER" id="PTHR47324">
    <property type="entry name" value="PROTEIN IRG-7-RELATED"/>
    <property type="match status" value="1"/>
</dbReference>
<dbReference type="Proteomes" id="UP000053660">
    <property type="component" value="Unassembled WGS sequence"/>
</dbReference>
<gene>
    <name evidence="1" type="ORF">OESDEN_18120</name>
</gene>
<evidence type="ECO:0000313" key="1">
    <source>
        <dbReference type="EMBL" id="KHJ82188.1"/>
    </source>
</evidence>
<protein>
    <submittedName>
        <fullName evidence="1">Uncharacterized protein</fullName>
    </submittedName>
</protein>
<dbReference type="OrthoDB" id="5781816at2759"/>
<keyword evidence="2" id="KW-1185">Reference proteome</keyword>
<evidence type="ECO:0000313" key="2">
    <source>
        <dbReference type="Proteomes" id="UP000053660"/>
    </source>
</evidence>